<feature type="domain" description="DUF2383" evidence="1">
    <location>
        <begin position="5"/>
        <end position="114"/>
    </location>
</feature>
<reference evidence="2 3" key="1">
    <citation type="submission" date="2019-05" db="EMBL/GenBank/DDBJ databases">
        <title>Genome sequencing of F202Z8.</title>
        <authorList>
            <person name="Kwon Y.M."/>
        </authorList>
    </citation>
    <scope>NUCLEOTIDE SEQUENCE [LARGE SCALE GENOMIC DNA]</scope>
    <source>
        <strain evidence="2 3">F202Z8</strain>
    </source>
</reference>
<sequence>MSYSQVVDLLNDLLGVHYQAESTYKSGIEHLEDKDLKSFFVVKAAEKASMINELTDIIIRLNGETLKQGQTSQKASQLRSDVILFFKGNSKAAILEECKKAEQTVLDAYEEVLKYSSLTDFNRSIIEGHRKEIAEGISSSFSI</sequence>
<dbReference type="Pfam" id="PF09537">
    <property type="entry name" value="DUF2383"/>
    <property type="match status" value="1"/>
</dbReference>
<dbReference type="EMBL" id="CP040710">
    <property type="protein sequence ID" value="QCW99702.1"/>
    <property type="molecule type" value="Genomic_DNA"/>
</dbReference>
<accession>A0A5B7SRQ1</accession>
<keyword evidence="3" id="KW-1185">Reference proteome</keyword>
<proteinExistence type="predicted"/>
<evidence type="ECO:0000259" key="1">
    <source>
        <dbReference type="Pfam" id="PF09537"/>
    </source>
</evidence>
<dbReference type="SUPFAM" id="SSF47240">
    <property type="entry name" value="Ferritin-like"/>
    <property type="match status" value="1"/>
</dbReference>
<dbReference type="InterPro" id="IPR019052">
    <property type="entry name" value="DUF2383"/>
</dbReference>
<dbReference type="AlphaFoldDB" id="A0A5B7SRQ1"/>
<dbReference type="KEGG" id="asag:FGM00_06160"/>
<evidence type="ECO:0000313" key="2">
    <source>
        <dbReference type="EMBL" id="QCW99702.1"/>
    </source>
</evidence>
<dbReference type="NCBIfam" id="TIGR02284">
    <property type="entry name" value="PA2169 family four-helix-bundle protein"/>
    <property type="match status" value="1"/>
</dbReference>
<dbReference type="RefSeq" id="WP_138852055.1">
    <property type="nucleotide sequence ID" value="NZ_CP040710.1"/>
</dbReference>
<dbReference type="CDD" id="cd00657">
    <property type="entry name" value="Ferritin_like"/>
    <property type="match status" value="1"/>
</dbReference>
<organism evidence="2 3">
    <name type="scientific">Aggregatimonas sangjinii</name>
    <dbReference type="NCBI Taxonomy" id="2583587"/>
    <lineage>
        <taxon>Bacteria</taxon>
        <taxon>Pseudomonadati</taxon>
        <taxon>Bacteroidota</taxon>
        <taxon>Flavobacteriia</taxon>
        <taxon>Flavobacteriales</taxon>
        <taxon>Flavobacteriaceae</taxon>
        <taxon>Aggregatimonas</taxon>
    </lineage>
</organism>
<dbReference type="Gene3D" id="1.20.1260.10">
    <property type="match status" value="1"/>
</dbReference>
<dbReference type="OrthoDB" id="282393at2"/>
<protein>
    <submittedName>
        <fullName evidence="2">PA2169 family four-helix-bundle protein</fullName>
    </submittedName>
</protein>
<dbReference type="InterPro" id="IPR012347">
    <property type="entry name" value="Ferritin-like"/>
</dbReference>
<dbReference type="InterPro" id="IPR011971">
    <property type="entry name" value="CHP02284"/>
</dbReference>
<dbReference type="InterPro" id="IPR009078">
    <property type="entry name" value="Ferritin-like_SF"/>
</dbReference>
<gene>
    <name evidence="2" type="ORF">FGM00_06160</name>
</gene>
<evidence type="ECO:0000313" key="3">
    <source>
        <dbReference type="Proteomes" id="UP000310017"/>
    </source>
</evidence>
<name>A0A5B7SRQ1_9FLAO</name>
<dbReference type="Proteomes" id="UP000310017">
    <property type="component" value="Chromosome"/>
</dbReference>